<dbReference type="InterPro" id="IPR023009">
    <property type="entry name" value="Tyrosine_recombinase_XerC/XerD"/>
</dbReference>
<dbReference type="Pfam" id="PF02899">
    <property type="entry name" value="Phage_int_SAM_1"/>
    <property type="match status" value="1"/>
</dbReference>
<keyword evidence="4 10" id="KW-0132">Cell division</keyword>
<comment type="subcellular location">
    <subcellularLocation>
        <location evidence="1 10">Cytoplasm</location>
    </subcellularLocation>
</comment>
<feature type="active site" evidence="10">
    <location>
        <position position="171"/>
    </location>
</feature>
<evidence type="ECO:0000256" key="8">
    <source>
        <dbReference type="ARBA" id="ARBA00023172"/>
    </source>
</evidence>
<dbReference type="GO" id="GO:0007059">
    <property type="term" value="P:chromosome segregation"/>
    <property type="evidence" value="ECO:0007669"/>
    <property type="project" value="UniProtKB-UniRule"/>
</dbReference>
<dbReference type="GO" id="GO:0003677">
    <property type="term" value="F:DNA binding"/>
    <property type="evidence" value="ECO:0007669"/>
    <property type="project" value="UniProtKB-UniRule"/>
</dbReference>
<keyword evidence="5 10" id="KW-0159">Chromosome partition</keyword>
<dbReference type="Gene3D" id="1.10.150.130">
    <property type="match status" value="1"/>
</dbReference>
<dbReference type="InterPro" id="IPR011010">
    <property type="entry name" value="DNA_brk_join_enz"/>
</dbReference>
<protein>
    <recommendedName>
        <fullName evidence="10 11">Tyrosine recombinase XerC</fullName>
    </recommendedName>
</protein>
<dbReference type="KEGG" id="dpm:FNV33_04980"/>
<evidence type="ECO:0000313" key="14">
    <source>
        <dbReference type="EMBL" id="OOL80867.1"/>
    </source>
</evidence>
<dbReference type="InterPro" id="IPR002104">
    <property type="entry name" value="Integrase_catalytic"/>
</dbReference>
<dbReference type="Gene3D" id="1.10.443.10">
    <property type="entry name" value="Intergrase catalytic core"/>
    <property type="match status" value="1"/>
</dbReference>
<dbReference type="NCBIfam" id="TIGR02224">
    <property type="entry name" value="recomb_XerC"/>
    <property type="match status" value="1"/>
</dbReference>
<dbReference type="InterPro" id="IPR004107">
    <property type="entry name" value="Integrase_SAM-like_N"/>
</dbReference>
<evidence type="ECO:0000256" key="11">
    <source>
        <dbReference type="NCBIfam" id="TIGR02224"/>
    </source>
</evidence>
<dbReference type="InterPro" id="IPR050090">
    <property type="entry name" value="Tyrosine_recombinase_XerCD"/>
</dbReference>
<name>A0A1S8KMA1_9LACT</name>
<evidence type="ECO:0000256" key="2">
    <source>
        <dbReference type="ARBA" id="ARBA00006657"/>
    </source>
</evidence>
<dbReference type="Proteomes" id="UP000315953">
    <property type="component" value="Chromosome"/>
</dbReference>
<dbReference type="SUPFAM" id="SSF56349">
    <property type="entry name" value="DNA breaking-rejoining enzymes"/>
    <property type="match status" value="1"/>
</dbReference>
<feature type="domain" description="Tyr recombinase" evidence="12">
    <location>
        <begin position="107"/>
        <end position="292"/>
    </location>
</feature>
<keyword evidence="9 10" id="KW-0131">Cell cycle</keyword>
<feature type="domain" description="Core-binding (CB)" evidence="13">
    <location>
        <begin position="1"/>
        <end position="86"/>
    </location>
</feature>
<dbReference type="EMBL" id="CP041626">
    <property type="protein sequence ID" value="QDO91443.1"/>
    <property type="molecule type" value="Genomic_DNA"/>
</dbReference>
<dbReference type="HAMAP" id="MF_01808">
    <property type="entry name" value="Recomb_XerC_XerD"/>
    <property type="match status" value="1"/>
</dbReference>
<keyword evidence="3 10" id="KW-0963">Cytoplasm</keyword>
<reference evidence="14 16" key="1">
    <citation type="submission" date="2017-01" db="EMBL/GenBank/DDBJ databases">
        <title>Complete Genome Sequence of Dolosigranulum pigrum isolated from a Patient with interstitial lung disease.</title>
        <authorList>
            <person name="Mukhopadhyay R."/>
            <person name="Joaquin J."/>
            <person name="Hogue R."/>
            <person name="Fitzgerald S."/>
            <person name="Jospin G."/>
            <person name="Eisen J.A."/>
            <person name="Chaturvedi V."/>
        </authorList>
    </citation>
    <scope>NUCLEOTIDE SEQUENCE [LARGE SCALE GENOMIC DNA]</scope>
    <source>
        <strain evidence="14 16">15S00348</strain>
    </source>
</reference>
<sequence>MNEQLIHQFGNYLTYERHYSALTKQAYLDDIEQFQAFLGATGDSDLRKITSTDARIYLGKLTDDGYNRSSIARKISSLRSFYHFLLAQDEIADNPFLSIDLKKGSAKLPKFFYNEEMVALFAAAAGDEPLDYRNQALLEVLYGTGMRVNECRNLKLSDIDFEMEVMLVRGKGNKERYIPFGTPAHQALKTYLEACRSVIMSRYNQDHPYVFISHRGRQITAEGITYVLNKIIETSSLTTNITPHMLRHTFATHMLNNGADMRTVQELLGHESLSSTQIYTHVSKERLQQHYNKFHPRAKQ</sequence>
<evidence type="ECO:0000259" key="12">
    <source>
        <dbReference type="PROSITE" id="PS51898"/>
    </source>
</evidence>
<dbReference type="NCBIfam" id="NF001399">
    <property type="entry name" value="PRK00283.1"/>
    <property type="match status" value="1"/>
</dbReference>
<proteinExistence type="inferred from homology"/>
<dbReference type="EMBL" id="MUYF01000003">
    <property type="protein sequence ID" value="OOL80867.1"/>
    <property type="molecule type" value="Genomic_DNA"/>
</dbReference>
<dbReference type="GO" id="GO:0051301">
    <property type="term" value="P:cell division"/>
    <property type="evidence" value="ECO:0007669"/>
    <property type="project" value="UniProtKB-UniRule"/>
</dbReference>
<dbReference type="Pfam" id="PF00589">
    <property type="entry name" value="Phage_integrase"/>
    <property type="match status" value="1"/>
</dbReference>
<keyword evidence="7 10" id="KW-0238">DNA-binding</keyword>
<evidence type="ECO:0000256" key="1">
    <source>
        <dbReference type="ARBA" id="ARBA00004496"/>
    </source>
</evidence>
<dbReference type="AlphaFoldDB" id="A0A1S8KMA1"/>
<dbReference type="NCBIfam" id="NF040815">
    <property type="entry name" value="recomb_XerA_Arch"/>
    <property type="match status" value="1"/>
</dbReference>
<evidence type="ECO:0000313" key="15">
    <source>
        <dbReference type="EMBL" id="QDO91443.1"/>
    </source>
</evidence>
<dbReference type="PROSITE" id="PS51898">
    <property type="entry name" value="TYR_RECOMBINASE"/>
    <property type="match status" value="1"/>
</dbReference>
<dbReference type="InterPro" id="IPR044068">
    <property type="entry name" value="CB"/>
</dbReference>
<feature type="active site" evidence="10">
    <location>
        <position position="247"/>
    </location>
</feature>
<dbReference type="RefSeq" id="WP_077862384.1">
    <property type="nucleotide sequence ID" value="NZ_CP040408.1"/>
</dbReference>
<evidence type="ECO:0000259" key="13">
    <source>
        <dbReference type="PROSITE" id="PS51900"/>
    </source>
</evidence>
<gene>
    <name evidence="10 15" type="primary">xerC</name>
    <name evidence="14" type="ORF">BWX42_03000</name>
    <name evidence="15" type="ORF">FNV33_04980</name>
</gene>
<evidence type="ECO:0000256" key="6">
    <source>
        <dbReference type="ARBA" id="ARBA00022908"/>
    </source>
</evidence>
<comment type="function">
    <text evidence="10">Site-specific tyrosine recombinase, which acts by catalyzing the cutting and rejoining of the recombining DNA molecules. The XerC-XerD complex is essential to convert dimers of the bacterial chromosome into monomers to permit their segregation at cell division. It also contributes to the segregational stability of plasmids.</text>
</comment>
<dbReference type="GO" id="GO:0006313">
    <property type="term" value="P:DNA transposition"/>
    <property type="evidence" value="ECO:0007669"/>
    <property type="project" value="UniProtKB-UniRule"/>
</dbReference>
<dbReference type="GO" id="GO:0005737">
    <property type="term" value="C:cytoplasm"/>
    <property type="evidence" value="ECO:0007669"/>
    <property type="project" value="UniProtKB-SubCell"/>
</dbReference>
<evidence type="ECO:0000313" key="17">
    <source>
        <dbReference type="Proteomes" id="UP000315953"/>
    </source>
</evidence>
<evidence type="ECO:0000256" key="9">
    <source>
        <dbReference type="ARBA" id="ARBA00023306"/>
    </source>
</evidence>
<evidence type="ECO:0000256" key="4">
    <source>
        <dbReference type="ARBA" id="ARBA00022618"/>
    </source>
</evidence>
<keyword evidence="8 10" id="KW-0233">DNA recombination</keyword>
<dbReference type="CDD" id="cd00798">
    <property type="entry name" value="INT_XerDC_C"/>
    <property type="match status" value="1"/>
</dbReference>
<evidence type="ECO:0000256" key="3">
    <source>
        <dbReference type="ARBA" id="ARBA00022490"/>
    </source>
</evidence>
<feature type="active site" evidence="10">
    <location>
        <position position="244"/>
    </location>
</feature>
<feature type="active site" evidence="10">
    <location>
        <position position="270"/>
    </location>
</feature>
<feature type="active site" evidence="10">
    <location>
        <position position="147"/>
    </location>
</feature>
<organism evidence="14 16">
    <name type="scientific">Dolosigranulum pigrum</name>
    <dbReference type="NCBI Taxonomy" id="29394"/>
    <lineage>
        <taxon>Bacteria</taxon>
        <taxon>Bacillati</taxon>
        <taxon>Bacillota</taxon>
        <taxon>Bacilli</taxon>
        <taxon>Lactobacillales</taxon>
        <taxon>Carnobacteriaceae</taxon>
        <taxon>Dolosigranulum</taxon>
    </lineage>
</organism>
<comment type="similarity">
    <text evidence="2 10">Belongs to the 'phage' integrase family. XerC subfamily.</text>
</comment>
<dbReference type="Proteomes" id="UP000190409">
    <property type="component" value="Unassembled WGS sequence"/>
</dbReference>
<keyword evidence="6 10" id="KW-0229">DNA integration</keyword>
<dbReference type="PROSITE" id="PS51900">
    <property type="entry name" value="CB"/>
    <property type="match status" value="1"/>
</dbReference>
<dbReference type="PANTHER" id="PTHR30349">
    <property type="entry name" value="PHAGE INTEGRASE-RELATED"/>
    <property type="match status" value="1"/>
</dbReference>
<evidence type="ECO:0000313" key="16">
    <source>
        <dbReference type="Proteomes" id="UP000190409"/>
    </source>
</evidence>
<reference evidence="15 17" key="2">
    <citation type="submission" date="2019-07" db="EMBL/GenBank/DDBJ databases">
        <title>Genome assembly of a nasal isolate of Dolosigranulum pigrum from a chronic sinusitis patient.</title>
        <authorList>
            <person name="Baig S."/>
            <person name="Overballe-Petersen S."/>
            <person name="Kaspar U."/>
            <person name="Rendboe A."/>
            <person name="de Man T."/>
            <person name="Liu C."/>
            <person name="Price L.B."/>
            <person name="Stegger M."/>
            <person name="Becker K."/>
            <person name="Skytt Andersen P."/>
        </authorList>
    </citation>
    <scope>NUCLEOTIDE SEQUENCE [LARGE SCALE GENOMIC DNA]</scope>
    <source>
        <strain evidence="15 17">83VPs-KB5</strain>
    </source>
</reference>
<dbReference type="PANTHER" id="PTHR30349:SF77">
    <property type="entry name" value="TYROSINE RECOMBINASE XERC"/>
    <property type="match status" value="1"/>
</dbReference>
<dbReference type="InterPro" id="IPR013762">
    <property type="entry name" value="Integrase-like_cat_sf"/>
</dbReference>
<evidence type="ECO:0000256" key="10">
    <source>
        <dbReference type="HAMAP-Rule" id="MF_01808"/>
    </source>
</evidence>
<evidence type="ECO:0000256" key="5">
    <source>
        <dbReference type="ARBA" id="ARBA00022829"/>
    </source>
</evidence>
<dbReference type="InterPro" id="IPR011931">
    <property type="entry name" value="Recomb_XerC"/>
</dbReference>
<accession>A0A1S8KMA1</accession>
<dbReference type="GO" id="GO:0009037">
    <property type="term" value="F:tyrosine-based site-specific recombinase activity"/>
    <property type="evidence" value="ECO:0007669"/>
    <property type="project" value="UniProtKB-UniRule"/>
</dbReference>
<evidence type="ECO:0000256" key="7">
    <source>
        <dbReference type="ARBA" id="ARBA00023125"/>
    </source>
</evidence>
<dbReference type="InterPro" id="IPR010998">
    <property type="entry name" value="Integrase_recombinase_N"/>
</dbReference>
<comment type="subunit">
    <text evidence="10">Forms a cyclic heterotetrameric complex composed of two molecules of XerC and two molecules of XerD.</text>
</comment>
<feature type="active site" description="O-(3'-phospho-DNA)-tyrosine intermediate" evidence="10">
    <location>
        <position position="279"/>
    </location>
</feature>